<reference evidence="2 3" key="1">
    <citation type="submission" date="2023-12" db="EMBL/GenBank/DDBJ databases">
        <title>Friends and Foes: Symbiotic and Algicidal bacterial influence on Karenia brevis blooms.</title>
        <authorList>
            <person name="Fei C."/>
            <person name="Mohamed A.R."/>
            <person name="Booker A."/>
            <person name="Arshad M."/>
            <person name="Klass S."/>
            <person name="Ahn S."/>
            <person name="Gilbert P.M."/>
            <person name="Heil C.A."/>
            <person name="Martinez J.M."/>
            <person name="Amin S.A."/>
        </authorList>
    </citation>
    <scope>NUCLEOTIDE SEQUENCE [LARGE SCALE GENOMIC DNA]</scope>
    <source>
        <strain evidence="2 3">CE15</strain>
    </source>
</reference>
<dbReference type="Pfam" id="PF05118">
    <property type="entry name" value="Asp_Arg_Hydrox"/>
    <property type="match status" value="1"/>
</dbReference>
<evidence type="ECO:0000259" key="1">
    <source>
        <dbReference type="Pfam" id="PF05118"/>
    </source>
</evidence>
<gene>
    <name evidence="2" type="ORF">WAE96_21140</name>
</gene>
<dbReference type="SUPFAM" id="SSF51197">
    <property type="entry name" value="Clavaminate synthase-like"/>
    <property type="match status" value="1"/>
</dbReference>
<organism evidence="2 3">
    <name type="scientific">Pseudoalteromonas spongiae</name>
    <dbReference type="NCBI Taxonomy" id="298657"/>
    <lineage>
        <taxon>Bacteria</taxon>
        <taxon>Pseudomonadati</taxon>
        <taxon>Pseudomonadota</taxon>
        <taxon>Gammaproteobacteria</taxon>
        <taxon>Alteromonadales</taxon>
        <taxon>Pseudoalteromonadaceae</taxon>
        <taxon>Pseudoalteromonas</taxon>
    </lineage>
</organism>
<proteinExistence type="predicted"/>
<evidence type="ECO:0000313" key="3">
    <source>
        <dbReference type="Proteomes" id="UP001382455"/>
    </source>
</evidence>
<accession>A0ABU8EZ45</accession>
<sequence length="191" mass="21653">MDFCTLEFQFDVKKLQLEVNEILKCDWVAHVNQRAYQGQWDVFPLRCAVVHEDSHPILQAYSIENNSKWVNLPALSNSPYLSKVINSLKCPIQSVRLMRLKAGASILPHNDAGLGLAHGQARLHVPIFSNNSVTFYVANELVPMPAGKITYINADQVHEVRNQSAEDRIHLVIDCVSNTWLEENIRELAHV</sequence>
<name>A0ABU8EZ45_9GAMM</name>
<keyword evidence="3" id="KW-1185">Reference proteome</keyword>
<dbReference type="EMBL" id="JBAWKS010000002">
    <property type="protein sequence ID" value="MEI4552198.1"/>
    <property type="molecule type" value="Genomic_DNA"/>
</dbReference>
<dbReference type="InterPro" id="IPR027443">
    <property type="entry name" value="IPNS-like_sf"/>
</dbReference>
<evidence type="ECO:0000313" key="2">
    <source>
        <dbReference type="EMBL" id="MEI4552198.1"/>
    </source>
</evidence>
<dbReference type="RefSeq" id="WP_336437020.1">
    <property type="nucleotide sequence ID" value="NZ_JBAWKS010000002.1"/>
</dbReference>
<comment type="caution">
    <text evidence="2">The sequence shown here is derived from an EMBL/GenBank/DDBJ whole genome shotgun (WGS) entry which is preliminary data.</text>
</comment>
<feature type="domain" description="Aspartyl/asparaginy/proline hydroxylase" evidence="1">
    <location>
        <begin position="40"/>
        <end position="176"/>
    </location>
</feature>
<dbReference type="Proteomes" id="UP001382455">
    <property type="component" value="Unassembled WGS sequence"/>
</dbReference>
<protein>
    <submittedName>
        <fullName evidence="2">Aspartyl/asparaginyl beta-hydroxylase domain-containing protein</fullName>
    </submittedName>
</protein>
<dbReference type="InterPro" id="IPR007803">
    <property type="entry name" value="Asp/Arg/Pro-Hydrxlase"/>
</dbReference>
<dbReference type="Gene3D" id="2.60.120.330">
    <property type="entry name" value="B-lactam Antibiotic, Isopenicillin N Synthase, Chain"/>
    <property type="match status" value="1"/>
</dbReference>